<evidence type="ECO:0000256" key="1">
    <source>
        <dbReference type="SAM" id="Coils"/>
    </source>
</evidence>
<evidence type="ECO:0000259" key="3">
    <source>
        <dbReference type="Pfam" id="PF25917"/>
    </source>
</evidence>
<dbReference type="EMBL" id="AHAM01000314">
    <property type="protein sequence ID" value="EHK52604.1"/>
    <property type="molecule type" value="Genomic_DNA"/>
</dbReference>
<dbReference type="PATRIC" id="fig|1107882.3.peg.6672"/>
<evidence type="ECO:0000313" key="5">
    <source>
        <dbReference type="EMBL" id="EHK52604.1"/>
    </source>
</evidence>
<dbReference type="InterPro" id="IPR058625">
    <property type="entry name" value="MdtA-like_BSH"/>
</dbReference>
<feature type="coiled-coil region" evidence="1">
    <location>
        <begin position="101"/>
        <end position="173"/>
    </location>
</feature>
<name>H0I356_9HYPH</name>
<gene>
    <name evidence="5" type="ORF">MAXJ12_34589</name>
</gene>
<feature type="region of interest" description="Disordered" evidence="2">
    <location>
        <begin position="333"/>
        <end position="358"/>
    </location>
</feature>
<keyword evidence="1" id="KW-0175">Coiled coil</keyword>
<dbReference type="Gene3D" id="2.40.50.100">
    <property type="match status" value="1"/>
</dbReference>
<evidence type="ECO:0000256" key="2">
    <source>
        <dbReference type="SAM" id="MobiDB-lite"/>
    </source>
</evidence>
<dbReference type="Pfam" id="PF25954">
    <property type="entry name" value="Beta-barrel_RND_2"/>
    <property type="match status" value="1"/>
</dbReference>
<dbReference type="SUPFAM" id="SSF111369">
    <property type="entry name" value="HlyD-like secretion proteins"/>
    <property type="match status" value="2"/>
</dbReference>
<feature type="compositionally biased region" description="Polar residues" evidence="2">
    <location>
        <begin position="347"/>
        <end position="358"/>
    </location>
</feature>
<sequence length="358" mass="38231">MVFVAASTSMAPGRWFTSLRSTSTDNAYVRGDVTPISPRIGGYITEVAIRDNQAVKAGDVLFRIDDRDYRARVDQAAAGVAMQRALLANLTSRIDLQRAVIEQALAALQGAEADATRAARNFTRTQQLNKGGWASQSISDQTEADHLQARSRIAEAQANVAAARRQMDVLDTQRPQLEADIAAAAAALTLAKIELANTIVKSPADGWVGERQARVGQYVRAGTLLLALVPRNFWVVANFKETQIPALRIGDSVAISIDAIPGTEFKGRVESLSPASGAEFALLPPDNATGNFTRIVQRIPVKIAFDAGQPDLDRLRPGMSAVVALSQGNLPGAQNRTAAAQIDDPANSGSSVRPDNPR</sequence>
<dbReference type="GO" id="GO:0055085">
    <property type="term" value="P:transmembrane transport"/>
    <property type="evidence" value="ECO:0007669"/>
    <property type="project" value="InterPro"/>
</dbReference>
<proteinExistence type="predicted"/>
<feature type="domain" description="Multidrug resistance protein MdtA-like barrel-sandwich hybrid" evidence="3">
    <location>
        <begin position="36"/>
        <end position="224"/>
    </location>
</feature>
<dbReference type="PRINTS" id="PR01490">
    <property type="entry name" value="RTXTOXIND"/>
</dbReference>
<dbReference type="Proteomes" id="UP000003250">
    <property type="component" value="Unassembled WGS sequence"/>
</dbReference>
<dbReference type="InterPro" id="IPR058792">
    <property type="entry name" value="Beta-barrel_RND_2"/>
</dbReference>
<reference evidence="5 6" key="1">
    <citation type="journal article" date="2012" name="J. Bacteriol.">
        <title>Draft Genome Sequence of Mesorhizobium alhagi CCNWXJ12-2T, a Novel Salt-Resistant Species Isolated from the Desert of Northwestern China.</title>
        <authorList>
            <person name="Zhou M."/>
            <person name="Chen W."/>
            <person name="Chen H."/>
            <person name="Wei G."/>
        </authorList>
    </citation>
    <scope>NUCLEOTIDE SEQUENCE [LARGE SCALE GENOMIC DNA]</scope>
    <source>
        <strain evidence="5 6">CCNWXJ12-2</strain>
    </source>
</reference>
<dbReference type="Gene3D" id="1.10.287.470">
    <property type="entry name" value="Helix hairpin bin"/>
    <property type="match status" value="2"/>
</dbReference>
<keyword evidence="6" id="KW-1185">Reference proteome</keyword>
<dbReference type="PANTHER" id="PTHR30386">
    <property type="entry name" value="MEMBRANE FUSION SUBUNIT OF EMRAB-TOLC MULTIDRUG EFFLUX PUMP"/>
    <property type="match status" value="1"/>
</dbReference>
<evidence type="ECO:0000313" key="6">
    <source>
        <dbReference type="Proteomes" id="UP000003250"/>
    </source>
</evidence>
<dbReference type="Pfam" id="PF25917">
    <property type="entry name" value="BSH_RND"/>
    <property type="match status" value="1"/>
</dbReference>
<dbReference type="AlphaFoldDB" id="H0I356"/>
<dbReference type="InterPro" id="IPR050739">
    <property type="entry name" value="MFP"/>
</dbReference>
<dbReference type="PANTHER" id="PTHR30386:SF24">
    <property type="entry name" value="MULTIDRUG RESISTANCE EFFLUX PUMP"/>
    <property type="match status" value="1"/>
</dbReference>
<accession>H0I356</accession>
<feature type="domain" description="CusB-like beta-barrel" evidence="4">
    <location>
        <begin position="234"/>
        <end position="275"/>
    </location>
</feature>
<protein>
    <submittedName>
        <fullName evidence="5">Multidrug resistance efflux pump</fullName>
    </submittedName>
</protein>
<evidence type="ECO:0000259" key="4">
    <source>
        <dbReference type="Pfam" id="PF25954"/>
    </source>
</evidence>
<dbReference type="Gene3D" id="2.40.30.170">
    <property type="match status" value="1"/>
</dbReference>
<organism evidence="5 6">
    <name type="scientific">Mesorhizobium alhagi CCNWXJ12-2</name>
    <dbReference type="NCBI Taxonomy" id="1107882"/>
    <lineage>
        <taxon>Bacteria</taxon>
        <taxon>Pseudomonadati</taxon>
        <taxon>Pseudomonadota</taxon>
        <taxon>Alphaproteobacteria</taxon>
        <taxon>Hyphomicrobiales</taxon>
        <taxon>Phyllobacteriaceae</taxon>
        <taxon>Allomesorhizobium</taxon>
    </lineage>
</organism>